<dbReference type="Proteomes" id="UP000007813">
    <property type="component" value="Unassembled WGS sequence"/>
</dbReference>
<dbReference type="eggNOG" id="arCOG03919">
    <property type="taxonomic scope" value="Archaea"/>
</dbReference>
<name>J3JG18_9EURY</name>
<evidence type="ECO:0000313" key="4">
    <source>
        <dbReference type="Proteomes" id="UP000007813"/>
    </source>
</evidence>
<accession>J3JG18</accession>
<dbReference type="EMBL" id="ALJD01000004">
    <property type="protein sequence ID" value="EJN59749.1"/>
    <property type="molecule type" value="Genomic_DNA"/>
</dbReference>
<feature type="transmembrane region" description="Helical" evidence="2">
    <location>
        <begin position="46"/>
        <end position="74"/>
    </location>
</feature>
<evidence type="ECO:0008006" key="5">
    <source>
        <dbReference type="Google" id="ProtNLM"/>
    </source>
</evidence>
<keyword evidence="2" id="KW-1133">Transmembrane helix</keyword>
<keyword evidence="2" id="KW-0472">Membrane</keyword>
<evidence type="ECO:0000256" key="2">
    <source>
        <dbReference type="SAM" id="Phobius"/>
    </source>
</evidence>
<feature type="compositionally biased region" description="Basic and acidic residues" evidence="1">
    <location>
        <begin position="120"/>
        <end position="170"/>
    </location>
</feature>
<gene>
    <name evidence="3" type="ORF">HSB1_19070</name>
</gene>
<protein>
    <recommendedName>
        <fullName evidence="5">Nickel/cobalt efflux system</fullName>
    </recommendedName>
</protein>
<sequence length="270" mass="28489">MTLLTDAVGLFLGAMTLGAVHGVEPGHGWPIAASYALDRSNKWLAGLAAGLVLGVGHLVSSIAMVGVFFFATAYFDLTQVNDPVRVFGVAIGGPVSIVAGVVLIALGVREYTHGHGHSHGGHEKHGDGHTHHEEGSHHHGGSHEHEHARSHGEHSHSHGEQGHGHSRTDATTDTTTDHGLLGLAWFAFLLGFAHEEEFEIIALCVGSTYCLELMGAYALTVVVGIVGSTLLMVAGYEHFEEEVEQYAPYLPVVSAAVLVAMGVGFVFGLF</sequence>
<proteinExistence type="predicted"/>
<dbReference type="AlphaFoldDB" id="J3JG18"/>
<organism evidence="3 4">
    <name type="scientific">Halogranum salarium B-1</name>
    <dbReference type="NCBI Taxonomy" id="1210908"/>
    <lineage>
        <taxon>Archaea</taxon>
        <taxon>Methanobacteriati</taxon>
        <taxon>Methanobacteriota</taxon>
        <taxon>Stenosarchaea group</taxon>
        <taxon>Halobacteria</taxon>
        <taxon>Halobacteriales</taxon>
        <taxon>Haloferacaceae</taxon>
    </lineage>
</organism>
<feature type="transmembrane region" description="Helical" evidence="2">
    <location>
        <begin position="216"/>
        <end position="236"/>
    </location>
</feature>
<feature type="transmembrane region" description="Helical" evidence="2">
    <location>
        <begin position="86"/>
        <end position="108"/>
    </location>
</feature>
<keyword evidence="2" id="KW-0812">Transmembrane</keyword>
<evidence type="ECO:0000256" key="1">
    <source>
        <dbReference type="SAM" id="MobiDB-lite"/>
    </source>
</evidence>
<feature type="transmembrane region" description="Helical" evidence="2">
    <location>
        <begin position="248"/>
        <end position="269"/>
    </location>
</feature>
<reference evidence="3 4" key="1">
    <citation type="journal article" date="2012" name="J. Bacteriol.">
        <title>Draft Genome Sequence of the Extremely Halophilic Archaeon Halogranum salarium B-1T.</title>
        <authorList>
            <person name="Kim K.K."/>
            <person name="Lee K.C."/>
            <person name="Lee J.S."/>
        </authorList>
    </citation>
    <scope>NUCLEOTIDE SEQUENCE [LARGE SCALE GENOMIC DNA]</scope>
    <source>
        <strain evidence="3 4">B-1</strain>
    </source>
</reference>
<dbReference type="RefSeq" id="WP_009366986.1">
    <property type="nucleotide sequence ID" value="NZ_ALJD01000004.1"/>
</dbReference>
<dbReference type="PATRIC" id="fig|1210908.3.peg.1827"/>
<comment type="caution">
    <text evidence="3">The sequence shown here is derived from an EMBL/GenBank/DDBJ whole genome shotgun (WGS) entry which is preliminary data.</text>
</comment>
<feature type="region of interest" description="Disordered" evidence="1">
    <location>
        <begin position="114"/>
        <end position="173"/>
    </location>
</feature>
<evidence type="ECO:0000313" key="3">
    <source>
        <dbReference type="EMBL" id="EJN59749.1"/>
    </source>
</evidence>